<protein>
    <submittedName>
        <fullName evidence="1">Uncharacterized protein</fullName>
    </submittedName>
</protein>
<dbReference type="Proteomes" id="UP001189429">
    <property type="component" value="Unassembled WGS sequence"/>
</dbReference>
<gene>
    <name evidence="1" type="ORF">PCOR1329_LOCUS48919</name>
</gene>
<evidence type="ECO:0000313" key="2">
    <source>
        <dbReference type="Proteomes" id="UP001189429"/>
    </source>
</evidence>
<dbReference type="EMBL" id="CAUYUJ010015916">
    <property type="protein sequence ID" value="CAK0859601.1"/>
    <property type="molecule type" value="Genomic_DNA"/>
</dbReference>
<accession>A0ABN9UIV4</accession>
<reference evidence="1" key="1">
    <citation type="submission" date="2023-10" db="EMBL/GenBank/DDBJ databases">
        <authorList>
            <person name="Chen Y."/>
            <person name="Shah S."/>
            <person name="Dougan E. K."/>
            <person name="Thang M."/>
            <person name="Chan C."/>
        </authorList>
    </citation>
    <scope>NUCLEOTIDE SEQUENCE [LARGE SCALE GENOMIC DNA]</scope>
</reference>
<proteinExistence type="predicted"/>
<sequence>MIPDASLAEMHDLDSVQEAQSFDMRKQGTRRVLRGSPLCTTYVGSYRDKVTLAQIPPAPGDAWSIDCSLRRGAYLMTPEGWGNPAHGILDLFLDGWRIGSVDWFDDYTRERSRSIDFDVRTLKSLRQLALAEYDSSFGGRCEACAAVHSDLEAHNELGVPQHYSAGRARHDGFLPWLIGLLPHAHPIRWYQEVCVSYSRE</sequence>
<keyword evidence="2" id="KW-1185">Reference proteome</keyword>
<name>A0ABN9UIV4_9DINO</name>
<comment type="caution">
    <text evidence="1">The sequence shown here is derived from an EMBL/GenBank/DDBJ whole genome shotgun (WGS) entry which is preliminary data.</text>
</comment>
<organism evidence="1 2">
    <name type="scientific">Prorocentrum cordatum</name>
    <dbReference type="NCBI Taxonomy" id="2364126"/>
    <lineage>
        <taxon>Eukaryota</taxon>
        <taxon>Sar</taxon>
        <taxon>Alveolata</taxon>
        <taxon>Dinophyceae</taxon>
        <taxon>Prorocentrales</taxon>
        <taxon>Prorocentraceae</taxon>
        <taxon>Prorocentrum</taxon>
    </lineage>
</organism>
<evidence type="ECO:0000313" key="1">
    <source>
        <dbReference type="EMBL" id="CAK0859601.1"/>
    </source>
</evidence>